<dbReference type="PANTHER" id="PTHR47979">
    <property type="entry name" value="DRAB11-RELATED"/>
    <property type="match status" value="1"/>
</dbReference>
<dbReference type="AlphaFoldDB" id="A0A0N4YE06"/>
<reference evidence="3 4" key="2">
    <citation type="submission" date="2018-11" db="EMBL/GenBank/DDBJ databases">
        <authorList>
            <consortium name="Pathogen Informatics"/>
        </authorList>
    </citation>
    <scope>NUCLEOTIDE SEQUENCE [LARGE SCALE GENOMIC DNA]</scope>
</reference>
<dbReference type="InterPro" id="IPR027417">
    <property type="entry name" value="P-loop_NTPase"/>
</dbReference>
<dbReference type="EMBL" id="UYSL01021525">
    <property type="protein sequence ID" value="VDL78487.1"/>
    <property type="molecule type" value="Genomic_DNA"/>
</dbReference>
<keyword evidence="2" id="KW-0472">Membrane</keyword>
<keyword evidence="2" id="KW-1133">Transmembrane helix</keyword>
<name>A0A0N4YE06_NIPBR</name>
<dbReference type="SMART" id="SM00175">
    <property type="entry name" value="RAB"/>
    <property type="match status" value="2"/>
</dbReference>
<dbReference type="SMART" id="SM00174">
    <property type="entry name" value="RHO"/>
    <property type="match status" value="1"/>
</dbReference>
<feature type="transmembrane region" description="Helical" evidence="2">
    <location>
        <begin position="79"/>
        <end position="101"/>
    </location>
</feature>
<dbReference type="GO" id="GO:0005525">
    <property type="term" value="F:GTP binding"/>
    <property type="evidence" value="ECO:0007669"/>
    <property type="project" value="InterPro"/>
</dbReference>
<dbReference type="SUPFAM" id="SSF52540">
    <property type="entry name" value="P-loop containing nucleoside triphosphate hydrolases"/>
    <property type="match status" value="2"/>
</dbReference>
<dbReference type="GO" id="GO:0003924">
    <property type="term" value="F:GTPase activity"/>
    <property type="evidence" value="ECO:0007669"/>
    <property type="project" value="InterPro"/>
</dbReference>
<dbReference type="Pfam" id="PF00071">
    <property type="entry name" value="Ras"/>
    <property type="match status" value="3"/>
</dbReference>
<dbReference type="PRINTS" id="PR00449">
    <property type="entry name" value="RASTRNSFRMNG"/>
</dbReference>
<dbReference type="WBParaSite" id="NBR_0001489201-mRNA-1">
    <property type="protein sequence ID" value="NBR_0001489201-mRNA-1"/>
    <property type="gene ID" value="NBR_0001489201"/>
</dbReference>
<dbReference type="InterPro" id="IPR005225">
    <property type="entry name" value="Small_GTP-bd"/>
</dbReference>
<dbReference type="Proteomes" id="UP000271162">
    <property type="component" value="Unassembled WGS sequence"/>
</dbReference>
<dbReference type="FunFam" id="3.40.50.300:FF:003004">
    <property type="entry name" value="ras-related protein Rab-39B-like isoform X2"/>
    <property type="match status" value="1"/>
</dbReference>
<dbReference type="OMA" id="EDPINYV"/>
<reference evidence="5" key="1">
    <citation type="submission" date="2017-02" db="UniProtKB">
        <authorList>
            <consortium name="WormBaseParasite"/>
        </authorList>
    </citation>
    <scope>IDENTIFICATION</scope>
</reference>
<dbReference type="STRING" id="27835.A0A0N4YE06"/>
<dbReference type="InterPro" id="IPR001806">
    <property type="entry name" value="Small_GTPase"/>
</dbReference>
<dbReference type="NCBIfam" id="TIGR00231">
    <property type="entry name" value="small_GTP"/>
    <property type="match status" value="2"/>
</dbReference>
<comment type="similarity">
    <text evidence="1">Belongs to the small GTPase superfamily. Rab family.</text>
</comment>
<dbReference type="CDD" id="cd00154">
    <property type="entry name" value="Rab"/>
    <property type="match status" value="1"/>
</dbReference>
<sequence>MPLEEDNYDYLFKVVLIGDSGVGKSNLLSRFARNSFNLESKSTIGVEFATRTVEIDGRLIKAQIWDTAGQERYRAITSAYYRGAVGALLVYDICMAALYVLCGSPSYRSLVASWIIRKVTTIKSSLASGLPKYSRIHCCPTVVLKVVLVEARSRFCSKNILHRKRWSQPLMSMIIFIKVVILIGDSGVGKSNLLSRFARNTFSIESKSTIGVEFSTKIIMIDGKRIMAQIWDTAGQERFKTVTTAYYRGAQGALIIYDISELTNHLLNIAKLLPSIDRVRRKIMIQLDELFTLRSTETPKPSSFDSCQQWLHDLREQSERVSVTLVGNKTDLRLMRQVPKETAAKYASENNLSFIETSALDSSNVEKAFTQALTNIHRAGLANIRNTVGTVELSSQPVDTPQPKKGCCRSG</sequence>
<evidence type="ECO:0000313" key="4">
    <source>
        <dbReference type="Proteomes" id="UP000271162"/>
    </source>
</evidence>
<accession>A0A0N4YE06</accession>
<evidence type="ECO:0000313" key="3">
    <source>
        <dbReference type="EMBL" id="VDL78487.1"/>
    </source>
</evidence>
<evidence type="ECO:0000313" key="5">
    <source>
        <dbReference type="WBParaSite" id="NBR_0001489201-mRNA-1"/>
    </source>
</evidence>
<evidence type="ECO:0000256" key="1">
    <source>
        <dbReference type="ARBA" id="ARBA00006270"/>
    </source>
</evidence>
<dbReference type="Gene3D" id="3.40.50.300">
    <property type="entry name" value="P-loop containing nucleotide triphosphate hydrolases"/>
    <property type="match status" value="2"/>
</dbReference>
<keyword evidence="4" id="KW-1185">Reference proteome</keyword>
<dbReference type="FunFam" id="3.40.50.300:FF:001447">
    <property type="entry name" value="Ras-related protein Rab-1B"/>
    <property type="match status" value="1"/>
</dbReference>
<dbReference type="PROSITE" id="PS51420">
    <property type="entry name" value="RHO"/>
    <property type="match status" value="1"/>
</dbReference>
<dbReference type="PROSITE" id="PS51419">
    <property type="entry name" value="RAB"/>
    <property type="match status" value="2"/>
</dbReference>
<evidence type="ECO:0000256" key="2">
    <source>
        <dbReference type="SAM" id="Phobius"/>
    </source>
</evidence>
<proteinExistence type="inferred from homology"/>
<dbReference type="InterPro" id="IPR050209">
    <property type="entry name" value="Rab_GTPases_membrane_traffic"/>
</dbReference>
<protein>
    <submittedName>
        <fullName evidence="5">Ras-related protein Rab-25 (inferred by orthology to a human protein)</fullName>
    </submittedName>
</protein>
<gene>
    <name evidence="3" type="ORF">NBR_LOCUS14893</name>
</gene>
<organism evidence="5">
    <name type="scientific">Nippostrongylus brasiliensis</name>
    <name type="common">Rat hookworm</name>
    <dbReference type="NCBI Taxonomy" id="27835"/>
    <lineage>
        <taxon>Eukaryota</taxon>
        <taxon>Metazoa</taxon>
        <taxon>Ecdysozoa</taxon>
        <taxon>Nematoda</taxon>
        <taxon>Chromadorea</taxon>
        <taxon>Rhabditida</taxon>
        <taxon>Rhabditina</taxon>
        <taxon>Rhabditomorpha</taxon>
        <taxon>Strongyloidea</taxon>
        <taxon>Heligmosomidae</taxon>
        <taxon>Nippostrongylus</taxon>
    </lineage>
</organism>
<dbReference type="SMART" id="SM00173">
    <property type="entry name" value="RAS"/>
    <property type="match status" value="1"/>
</dbReference>
<dbReference type="PROSITE" id="PS51421">
    <property type="entry name" value="RAS"/>
    <property type="match status" value="1"/>
</dbReference>
<keyword evidence="2" id="KW-0812">Transmembrane</keyword>